<dbReference type="Pfam" id="PF13545">
    <property type="entry name" value="HTH_Crp_2"/>
    <property type="match status" value="1"/>
</dbReference>
<dbReference type="Gene3D" id="1.10.10.10">
    <property type="entry name" value="Winged helix-like DNA-binding domain superfamily/Winged helix DNA-binding domain"/>
    <property type="match status" value="1"/>
</dbReference>
<dbReference type="SUPFAM" id="SSF46785">
    <property type="entry name" value="Winged helix' DNA-binding domain"/>
    <property type="match status" value="1"/>
</dbReference>
<proteinExistence type="predicted"/>
<protein>
    <submittedName>
        <fullName evidence="6">cAMP-binding proteins - catabolite gene activator and regulatory subunit of cAMP-dependent protein kinases</fullName>
    </submittedName>
</protein>
<dbReference type="GO" id="GO:0003700">
    <property type="term" value="F:DNA-binding transcription factor activity"/>
    <property type="evidence" value="ECO:0007669"/>
    <property type="project" value="TreeGrafter"/>
</dbReference>
<dbReference type="InterPro" id="IPR000595">
    <property type="entry name" value="cNMP-bd_dom"/>
</dbReference>
<dbReference type="GO" id="GO:0005829">
    <property type="term" value="C:cytosol"/>
    <property type="evidence" value="ECO:0007669"/>
    <property type="project" value="TreeGrafter"/>
</dbReference>
<dbReference type="SUPFAM" id="SSF51206">
    <property type="entry name" value="cAMP-binding domain-like"/>
    <property type="match status" value="1"/>
</dbReference>
<feature type="domain" description="HTH crp-type" evidence="5">
    <location>
        <begin position="170"/>
        <end position="244"/>
    </location>
</feature>
<dbReference type="SMART" id="SM00419">
    <property type="entry name" value="HTH_CRP"/>
    <property type="match status" value="1"/>
</dbReference>
<dbReference type="GO" id="GO:0003677">
    <property type="term" value="F:DNA binding"/>
    <property type="evidence" value="ECO:0007669"/>
    <property type="project" value="UniProtKB-KW"/>
</dbReference>
<dbReference type="InterPro" id="IPR014710">
    <property type="entry name" value="RmlC-like_jellyroll"/>
</dbReference>
<dbReference type="SMART" id="SM00100">
    <property type="entry name" value="cNMP"/>
    <property type="match status" value="1"/>
</dbReference>
<dbReference type="EMBL" id="CADCTR010003079">
    <property type="protein sequence ID" value="CAA9381229.1"/>
    <property type="molecule type" value="Genomic_DNA"/>
</dbReference>
<evidence type="ECO:0000256" key="1">
    <source>
        <dbReference type="ARBA" id="ARBA00023015"/>
    </source>
</evidence>
<keyword evidence="2" id="KW-0238">DNA-binding</keyword>
<evidence type="ECO:0000259" key="4">
    <source>
        <dbReference type="PROSITE" id="PS50042"/>
    </source>
</evidence>
<dbReference type="Gene3D" id="2.60.120.10">
    <property type="entry name" value="Jelly Rolls"/>
    <property type="match status" value="1"/>
</dbReference>
<dbReference type="PROSITE" id="PS51063">
    <property type="entry name" value="HTH_CRP_2"/>
    <property type="match status" value="1"/>
</dbReference>
<dbReference type="PANTHER" id="PTHR24567:SF74">
    <property type="entry name" value="HTH-TYPE TRANSCRIPTIONAL REGULATOR ARCR"/>
    <property type="match status" value="1"/>
</dbReference>
<gene>
    <name evidence="6" type="ORF">AVDCRST_MAG93-9187</name>
</gene>
<dbReference type="PROSITE" id="PS50042">
    <property type="entry name" value="CNMP_BINDING_3"/>
    <property type="match status" value="1"/>
</dbReference>
<feature type="domain" description="Cyclic nucleotide-binding" evidence="4">
    <location>
        <begin position="36"/>
        <end position="156"/>
    </location>
</feature>
<dbReference type="Pfam" id="PF00027">
    <property type="entry name" value="cNMP_binding"/>
    <property type="match status" value="1"/>
</dbReference>
<dbReference type="PANTHER" id="PTHR24567">
    <property type="entry name" value="CRP FAMILY TRANSCRIPTIONAL REGULATORY PROTEIN"/>
    <property type="match status" value="1"/>
</dbReference>
<keyword evidence="1" id="KW-0805">Transcription regulation</keyword>
<dbReference type="InterPro" id="IPR036388">
    <property type="entry name" value="WH-like_DNA-bd_sf"/>
</dbReference>
<dbReference type="AlphaFoldDB" id="A0A6J4NBF9"/>
<keyword evidence="3" id="KW-0804">Transcription</keyword>
<dbReference type="InterPro" id="IPR012318">
    <property type="entry name" value="HTH_CRP"/>
</dbReference>
<name>A0A6J4NBF9_9CHLR</name>
<accession>A0A6J4NBF9</accession>
<dbReference type="PROSITE" id="PS00889">
    <property type="entry name" value="CNMP_BINDING_2"/>
    <property type="match status" value="1"/>
</dbReference>
<evidence type="ECO:0000313" key="6">
    <source>
        <dbReference type="EMBL" id="CAA9381229.1"/>
    </source>
</evidence>
<sequence>VLLHIPAVGCGAYWKWEGEGDMSLQDELSSLGSIALFAGLTADELSHIASLLHRTGFSSGTNLFTVEQPGEVAYLILSGTIKIHVEQTDGSDVILAILGRGELVGEMSLVENIGRSATAVTMEETAVAWIDRQAFQSCLARMPTLSTNLLGILARRLRLANEQIQSLATQDVFGRVARQLLAFAREYGVPAPNNGVTIPLRLTQSDLASLVGASRVRVNQVLAHYQQRHYIGLEQYQITVYDREALAKRCV</sequence>
<dbReference type="InterPro" id="IPR018488">
    <property type="entry name" value="cNMP-bd_CS"/>
</dbReference>
<organism evidence="6">
    <name type="scientific">uncultured Chloroflexia bacterium</name>
    <dbReference type="NCBI Taxonomy" id="1672391"/>
    <lineage>
        <taxon>Bacteria</taxon>
        <taxon>Bacillati</taxon>
        <taxon>Chloroflexota</taxon>
        <taxon>Chloroflexia</taxon>
        <taxon>environmental samples</taxon>
    </lineage>
</organism>
<dbReference type="CDD" id="cd00038">
    <property type="entry name" value="CAP_ED"/>
    <property type="match status" value="1"/>
</dbReference>
<reference evidence="6" key="1">
    <citation type="submission" date="2020-02" db="EMBL/GenBank/DDBJ databases">
        <authorList>
            <person name="Meier V. D."/>
        </authorList>
    </citation>
    <scope>NUCLEOTIDE SEQUENCE</scope>
    <source>
        <strain evidence="6">AVDCRST_MAG93</strain>
    </source>
</reference>
<dbReference type="InterPro" id="IPR018490">
    <property type="entry name" value="cNMP-bd_dom_sf"/>
</dbReference>
<evidence type="ECO:0000256" key="3">
    <source>
        <dbReference type="ARBA" id="ARBA00023163"/>
    </source>
</evidence>
<dbReference type="InterPro" id="IPR050397">
    <property type="entry name" value="Env_Response_Regulators"/>
</dbReference>
<evidence type="ECO:0000256" key="2">
    <source>
        <dbReference type="ARBA" id="ARBA00023125"/>
    </source>
</evidence>
<evidence type="ECO:0000259" key="5">
    <source>
        <dbReference type="PROSITE" id="PS51063"/>
    </source>
</evidence>
<feature type="non-terminal residue" evidence="6">
    <location>
        <position position="1"/>
    </location>
</feature>
<dbReference type="InterPro" id="IPR036390">
    <property type="entry name" value="WH_DNA-bd_sf"/>
</dbReference>